<sequence length="193" mass="22701">MKIFPYLLISAFMILSCSDTVKSKMPKTRDKIKSISEYTIERRLLSSYFNVGANLENHDKVGELDTMSVKRIIYPHKTVFIYTNTYDSDTLTYYRDSTYTYSSKKFRLLGEKTFVFKGSKVKVLKFYSEPIYRRPITTGASHIDNIYLNDSIGILLYQANSTWHAFREYDTRYSDLHKAMIRDTIFFEFAVPK</sequence>
<evidence type="ECO:0008006" key="3">
    <source>
        <dbReference type="Google" id="ProtNLM"/>
    </source>
</evidence>
<gene>
    <name evidence="1" type="ORF">AAEO56_09925</name>
</gene>
<reference evidence="1 2" key="1">
    <citation type="submission" date="2024-04" db="EMBL/GenBank/DDBJ databases">
        <title>Flavobacterium sp. DGU11 16S ribosomal RNA gene Genome sequencing and assembly.</title>
        <authorList>
            <person name="Park S."/>
        </authorList>
    </citation>
    <scope>NUCLEOTIDE SEQUENCE [LARGE SCALE GENOMIC DNA]</scope>
    <source>
        <strain evidence="1 2">DGU11</strain>
    </source>
</reference>
<protein>
    <recommendedName>
        <fullName evidence="3">Lipoprotein</fullName>
    </recommendedName>
</protein>
<comment type="caution">
    <text evidence="1">The sequence shown here is derived from an EMBL/GenBank/DDBJ whole genome shotgun (WGS) entry which is preliminary data.</text>
</comment>
<dbReference type="Proteomes" id="UP001464555">
    <property type="component" value="Unassembled WGS sequence"/>
</dbReference>
<dbReference type="EMBL" id="JBBYHR010000004">
    <property type="protein sequence ID" value="MEL1244578.1"/>
    <property type="molecule type" value="Genomic_DNA"/>
</dbReference>
<keyword evidence="2" id="KW-1185">Reference proteome</keyword>
<accession>A0ABU9HWN1</accession>
<evidence type="ECO:0000313" key="2">
    <source>
        <dbReference type="Proteomes" id="UP001464555"/>
    </source>
</evidence>
<proteinExistence type="predicted"/>
<name>A0ABU9HWN1_9FLAO</name>
<organism evidence="1 2">
    <name type="scientific">Flavobacterium arundinis</name>
    <dbReference type="NCBI Taxonomy" id="3139143"/>
    <lineage>
        <taxon>Bacteria</taxon>
        <taxon>Pseudomonadati</taxon>
        <taxon>Bacteroidota</taxon>
        <taxon>Flavobacteriia</taxon>
        <taxon>Flavobacteriales</taxon>
        <taxon>Flavobacteriaceae</taxon>
        <taxon>Flavobacterium</taxon>
    </lineage>
</organism>
<dbReference type="PROSITE" id="PS51257">
    <property type="entry name" value="PROKAR_LIPOPROTEIN"/>
    <property type="match status" value="1"/>
</dbReference>
<dbReference type="RefSeq" id="WP_341696894.1">
    <property type="nucleotide sequence ID" value="NZ_JBBYHR010000004.1"/>
</dbReference>
<evidence type="ECO:0000313" key="1">
    <source>
        <dbReference type="EMBL" id="MEL1244578.1"/>
    </source>
</evidence>